<dbReference type="EMBL" id="JAAAHS010000018">
    <property type="protein sequence ID" value="NBE50698.1"/>
    <property type="molecule type" value="Genomic_DNA"/>
</dbReference>
<organism evidence="3 4">
    <name type="scientific">Streptomyces boluensis</name>
    <dbReference type="NCBI Taxonomy" id="1775135"/>
    <lineage>
        <taxon>Bacteria</taxon>
        <taxon>Bacillati</taxon>
        <taxon>Actinomycetota</taxon>
        <taxon>Actinomycetes</taxon>
        <taxon>Kitasatosporales</taxon>
        <taxon>Streptomycetaceae</taxon>
        <taxon>Streptomyces</taxon>
    </lineage>
</organism>
<dbReference type="AlphaFoldDB" id="A0A964UMW2"/>
<evidence type="ECO:0000313" key="4">
    <source>
        <dbReference type="Proteomes" id="UP000598297"/>
    </source>
</evidence>
<dbReference type="OrthoDB" id="4183687at2"/>
<proteinExistence type="predicted"/>
<keyword evidence="4" id="KW-1185">Reference proteome</keyword>
<evidence type="ECO:0000256" key="1">
    <source>
        <dbReference type="SAM" id="MobiDB-lite"/>
    </source>
</evidence>
<accession>A0A964UMW2</accession>
<gene>
    <name evidence="3" type="ORF">GUY60_04495</name>
</gene>
<name>A0A964UMW2_9ACTN</name>
<dbReference type="SUPFAM" id="SSF51120">
    <property type="entry name" value="beta-Roll"/>
    <property type="match status" value="1"/>
</dbReference>
<keyword evidence="2" id="KW-0732">Signal</keyword>
<dbReference type="RefSeq" id="WP_161693983.1">
    <property type="nucleotide sequence ID" value="NZ_JAAAHS010000018.1"/>
</dbReference>
<sequence length="265" mass="26641">MLRTRRTLGTALRALPTSVLVVASVAMAPAPAAAPLPAHWCSVNGVEAPPGERVEGTPGPDTIMCEGDVQNAIVWGGGGDDRIRVKGLVVDSSVLGGDGDDTIQVNNLYPRTADAMVRGGGGDDSIITAVVVGTAEHGATVHGDHGNDEITTGTVQGQPGPYQRGGGQVFGNDGNDVIRPSSVDLGGRVVGGSENDLIEPKSVGAESSGTIQGGPGNDVVRAPGDEVLTIGPGWAMVDGGPGTDECKVKHASTGDRIRSSVAGCP</sequence>
<evidence type="ECO:0000256" key="2">
    <source>
        <dbReference type="SAM" id="SignalP"/>
    </source>
</evidence>
<protein>
    <submittedName>
        <fullName evidence="3">Uncharacterized protein</fullName>
    </submittedName>
</protein>
<comment type="caution">
    <text evidence="3">The sequence shown here is derived from an EMBL/GenBank/DDBJ whole genome shotgun (WGS) entry which is preliminary data.</text>
</comment>
<evidence type="ECO:0000313" key="3">
    <source>
        <dbReference type="EMBL" id="NBE50698.1"/>
    </source>
</evidence>
<dbReference type="PRINTS" id="PR00313">
    <property type="entry name" value="CABNDNGRPT"/>
</dbReference>
<dbReference type="Proteomes" id="UP000598297">
    <property type="component" value="Unassembled WGS sequence"/>
</dbReference>
<feature type="signal peptide" evidence="2">
    <location>
        <begin position="1"/>
        <end position="32"/>
    </location>
</feature>
<dbReference type="Gene3D" id="2.160.20.160">
    <property type="match status" value="1"/>
</dbReference>
<dbReference type="InterPro" id="IPR011049">
    <property type="entry name" value="Serralysin-like_metalloprot_C"/>
</dbReference>
<feature type="chain" id="PRO_5037352799" evidence="2">
    <location>
        <begin position="33"/>
        <end position="265"/>
    </location>
</feature>
<feature type="region of interest" description="Disordered" evidence="1">
    <location>
        <begin position="140"/>
        <end position="166"/>
    </location>
</feature>
<reference evidence="3" key="1">
    <citation type="submission" date="2020-01" db="EMBL/GenBank/DDBJ databases">
        <title>Whole-genome analyses of novel actinobacteria.</title>
        <authorList>
            <person name="Sahin N."/>
        </authorList>
    </citation>
    <scope>NUCLEOTIDE SEQUENCE</scope>
    <source>
        <strain evidence="3">YC537</strain>
    </source>
</reference>